<name>A0A401NL31_SCYTO</name>
<evidence type="ECO:0000313" key="2">
    <source>
        <dbReference type="Proteomes" id="UP000288216"/>
    </source>
</evidence>
<reference evidence="1 2" key="1">
    <citation type="journal article" date="2018" name="Nat. Ecol. Evol.">
        <title>Shark genomes provide insights into elasmobranch evolution and the origin of vertebrates.</title>
        <authorList>
            <person name="Hara Y"/>
            <person name="Yamaguchi K"/>
            <person name="Onimaru K"/>
            <person name="Kadota M"/>
            <person name="Koyanagi M"/>
            <person name="Keeley SD"/>
            <person name="Tatsumi K"/>
            <person name="Tanaka K"/>
            <person name="Motone F"/>
            <person name="Kageyama Y"/>
            <person name="Nozu R"/>
            <person name="Adachi N"/>
            <person name="Nishimura O"/>
            <person name="Nakagawa R"/>
            <person name="Tanegashima C"/>
            <person name="Kiyatake I"/>
            <person name="Matsumoto R"/>
            <person name="Murakumo K"/>
            <person name="Nishida K"/>
            <person name="Terakita A"/>
            <person name="Kuratani S"/>
            <person name="Sato K"/>
            <person name="Hyodo S Kuraku.S."/>
        </authorList>
    </citation>
    <scope>NUCLEOTIDE SEQUENCE [LARGE SCALE GENOMIC DNA]</scope>
</reference>
<accession>A0A401NL31</accession>
<keyword evidence="2" id="KW-1185">Reference proteome</keyword>
<evidence type="ECO:0000313" key="1">
    <source>
        <dbReference type="EMBL" id="GCB61585.1"/>
    </source>
</evidence>
<gene>
    <name evidence="1" type="ORF">scyTo_0009365</name>
</gene>
<dbReference type="EMBL" id="BFAA01003804">
    <property type="protein sequence ID" value="GCB61585.1"/>
    <property type="molecule type" value="Genomic_DNA"/>
</dbReference>
<dbReference type="AlphaFoldDB" id="A0A401NL31"/>
<organism evidence="1 2">
    <name type="scientific">Scyliorhinus torazame</name>
    <name type="common">Cloudy catshark</name>
    <name type="synonym">Catulus torazame</name>
    <dbReference type="NCBI Taxonomy" id="75743"/>
    <lineage>
        <taxon>Eukaryota</taxon>
        <taxon>Metazoa</taxon>
        <taxon>Chordata</taxon>
        <taxon>Craniata</taxon>
        <taxon>Vertebrata</taxon>
        <taxon>Chondrichthyes</taxon>
        <taxon>Elasmobranchii</taxon>
        <taxon>Galeomorphii</taxon>
        <taxon>Galeoidea</taxon>
        <taxon>Carcharhiniformes</taxon>
        <taxon>Scyliorhinidae</taxon>
        <taxon>Scyliorhinus</taxon>
    </lineage>
</organism>
<protein>
    <submittedName>
        <fullName evidence="1">Uncharacterized protein</fullName>
    </submittedName>
</protein>
<sequence>MEIALHRPVEESFSNPEGLVLHPPLLYRNLDRPLSIAHRMLLLYYSYRLLFMYLEQVSELTKLFLIWEYFVLTPENTVRMNWPLREICRNMI</sequence>
<dbReference type="Proteomes" id="UP000288216">
    <property type="component" value="Unassembled WGS sequence"/>
</dbReference>
<proteinExistence type="predicted"/>
<comment type="caution">
    <text evidence="1">The sequence shown here is derived from an EMBL/GenBank/DDBJ whole genome shotgun (WGS) entry which is preliminary data.</text>
</comment>